<protein>
    <recommendedName>
        <fullName evidence="3">Berberine/berberine-like domain-containing protein</fullName>
    </recommendedName>
</protein>
<dbReference type="AlphaFoldDB" id="A0AAN7Z1V1"/>
<proteinExistence type="predicted"/>
<evidence type="ECO:0000313" key="2">
    <source>
        <dbReference type="Proteomes" id="UP001305414"/>
    </source>
</evidence>
<dbReference type="EMBL" id="JAWHQM010000003">
    <property type="protein sequence ID" value="KAK5626032.1"/>
    <property type="molecule type" value="Genomic_DNA"/>
</dbReference>
<evidence type="ECO:0008006" key="3">
    <source>
        <dbReference type="Google" id="ProtNLM"/>
    </source>
</evidence>
<dbReference type="Gene3D" id="3.40.462.20">
    <property type="match status" value="1"/>
</dbReference>
<reference evidence="1 2" key="1">
    <citation type="submission" date="2023-10" db="EMBL/GenBank/DDBJ databases">
        <title>Draft genome sequence of Xylaria bambusicola isolate GMP-LS, the root and basal stem rot pathogen of sugarcane in Indonesia.</title>
        <authorList>
            <person name="Selvaraj P."/>
            <person name="Muralishankar V."/>
            <person name="Muruganantham S."/>
            <person name="Sp S."/>
            <person name="Haryani S."/>
            <person name="Lau K.J.X."/>
            <person name="Naqvi N.I."/>
        </authorList>
    </citation>
    <scope>NUCLEOTIDE SEQUENCE [LARGE SCALE GENOMIC DNA]</scope>
    <source>
        <strain evidence="1">GMP-LS</strain>
    </source>
</reference>
<evidence type="ECO:0000313" key="1">
    <source>
        <dbReference type="EMBL" id="KAK5626032.1"/>
    </source>
</evidence>
<dbReference type="Proteomes" id="UP001305414">
    <property type="component" value="Unassembled WGS sequence"/>
</dbReference>
<sequence length="134" mass="14913">MAPEDFFTQMFLQPLPSYRWSIGKQRGGNVLGLDDLTNNALLYTAGVGMYSDDSPRDEAHALLVEMKNDIAAFAKSVQGDMDFIYMNYADSEQDPLGTYGASNIEFMKHVAAKYDPRGVFQTRIPGGFKISNVQ</sequence>
<keyword evidence="2" id="KW-1185">Reference proteome</keyword>
<dbReference type="InterPro" id="IPR016169">
    <property type="entry name" value="FAD-bd_PCMH_sub2"/>
</dbReference>
<dbReference type="Gene3D" id="3.30.465.10">
    <property type="match status" value="1"/>
</dbReference>
<name>A0AAN7Z1V1_9PEZI</name>
<comment type="caution">
    <text evidence="1">The sequence shown here is derived from an EMBL/GenBank/DDBJ whole genome shotgun (WGS) entry which is preliminary data.</text>
</comment>
<gene>
    <name evidence="1" type="ORF">RRF57_001748</name>
</gene>
<organism evidence="1 2">
    <name type="scientific">Xylaria bambusicola</name>
    <dbReference type="NCBI Taxonomy" id="326684"/>
    <lineage>
        <taxon>Eukaryota</taxon>
        <taxon>Fungi</taxon>
        <taxon>Dikarya</taxon>
        <taxon>Ascomycota</taxon>
        <taxon>Pezizomycotina</taxon>
        <taxon>Sordariomycetes</taxon>
        <taxon>Xylariomycetidae</taxon>
        <taxon>Xylariales</taxon>
        <taxon>Xylariaceae</taxon>
        <taxon>Xylaria</taxon>
    </lineage>
</organism>
<accession>A0AAN7Z1V1</accession>